<name>A0A1J9RHD9_9EURO</name>
<dbReference type="PANTHER" id="PTHR13930">
    <property type="entry name" value="S-ADENOSYL-L-METHIONINE-DEPENDENT TRNA 4-DEMETHYLWYOSINE SYNTHASE"/>
    <property type="match status" value="1"/>
</dbReference>
<dbReference type="UniPathway" id="UPA00375"/>
<dbReference type="EMBL" id="LGTZ01000103">
    <property type="protein sequence ID" value="OJD27404.1"/>
    <property type="molecule type" value="Genomic_DNA"/>
</dbReference>
<keyword evidence="17" id="KW-1185">Reference proteome</keyword>
<dbReference type="OrthoDB" id="271553at2759"/>
<dbReference type="PANTHER" id="PTHR13930:SF0">
    <property type="entry name" value="S-ADENOSYL-L-METHIONINE-DEPENDENT TRNA 4-DEMETHYLWYOSINE SYNTHASE TYW1-RELATED"/>
    <property type="match status" value="1"/>
</dbReference>
<dbReference type="Gene3D" id="3.40.50.360">
    <property type="match status" value="1"/>
</dbReference>
<dbReference type="GO" id="GO:0102521">
    <property type="term" value="F:tRNA-4-demethylwyosine synthase activity"/>
    <property type="evidence" value="ECO:0007669"/>
    <property type="project" value="UniProtKB-EC"/>
</dbReference>
<dbReference type="InterPro" id="IPR007197">
    <property type="entry name" value="rSAM"/>
</dbReference>
<accession>A0A1J9RHD9</accession>
<evidence type="ECO:0000256" key="1">
    <source>
        <dbReference type="ARBA" id="ARBA00001966"/>
    </source>
</evidence>
<dbReference type="Pfam" id="PF00258">
    <property type="entry name" value="Flavodoxin_1"/>
    <property type="match status" value="1"/>
</dbReference>
<evidence type="ECO:0000259" key="15">
    <source>
        <dbReference type="PROSITE" id="PS51918"/>
    </source>
</evidence>
<keyword evidence="5" id="KW-0004">4Fe-4S</keyword>
<dbReference type="PROSITE" id="PS50902">
    <property type="entry name" value="FLAVODOXIN_LIKE"/>
    <property type="match status" value="1"/>
</dbReference>
<comment type="catalytic activity">
    <reaction evidence="12">
        <text>N(1)-methylguanosine(37) in tRNA(Phe) + pyruvate + S-adenosyl-L-methionine = 4-demethylwyosine(37) in tRNA(Phe) + 5'-deoxyadenosine + L-methionine + CO2 + H2O</text>
        <dbReference type="Rhea" id="RHEA:36347"/>
        <dbReference type="Rhea" id="RHEA-COMP:10164"/>
        <dbReference type="Rhea" id="RHEA-COMP:10165"/>
        <dbReference type="ChEBI" id="CHEBI:15361"/>
        <dbReference type="ChEBI" id="CHEBI:15377"/>
        <dbReference type="ChEBI" id="CHEBI:16526"/>
        <dbReference type="ChEBI" id="CHEBI:17319"/>
        <dbReference type="ChEBI" id="CHEBI:57844"/>
        <dbReference type="ChEBI" id="CHEBI:59789"/>
        <dbReference type="ChEBI" id="CHEBI:64315"/>
        <dbReference type="ChEBI" id="CHEBI:73542"/>
        <dbReference type="EC" id="4.1.3.44"/>
    </reaction>
</comment>
<keyword evidence="6" id="KW-0949">S-adenosyl-L-methionine</keyword>
<dbReference type="GO" id="GO:0031591">
    <property type="term" value="P:wybutosine biosynthetic process"/>
    <property type="evidence" value="ECO:0007669"/>
    <property type="project" value="TreeGrafter"/>
</dbReference>
<dbReference type="SFLD" id="SFLDG01071">
    <property type="entry name" value="tRNA_wybutosine-synthesizing"/>
    <property type="match status" value="1"/>
</dbReference>
<dbReference type="GO" id="GO:0046872">
    <property type="term" value="F:metal ion binding"/>
    <property type="evidence" value="ECO:0007669"/>
    <property type="project" value="UniProtKB-KW"/>
</dbReference>
<evidence type="ECO:0000313" key="17">
    <source>
        <dbReference type="Proteomes" id="UP000242791"/>
    </source>
</evidence>
<evidence type="ECO:0000256" key="11">
    <source>
        <dbReference type="ARBA" id="ARBA00023239"/>
    </source>
</evidence>
<evidence type="ECO:0000259" key="14">
    <source>
        <dbReference type="PROSITE" id="PS50902"/>
    </source>
</evidence>
<dbReference type="EC" id="4.1.3.44" evidence="4"/>
<feature type="region of interest" description="Disordered" evidence="13">
    <location>
        <begin position="324"/>
        <end position="361"/>
    </location>
</feature>
<evidence type="ECO:0000256" key="5">
    <source>
        <dbReference type="ARBA" id="ARBA00022485"/>
    </source>
</evidence>
<dbReference type="InterPro" id="IPR034556">
    <property type="entry name" value="tRNA_wybutosine-synthase"/>
</dbReference>
<dbReference type="SUPFAM" id="SSF102114">
    <property type="entry name" value="Radical SAM enzymes"/>
    <property type="match status" value="1"/>
</dbReference>
<dbReference type="GO" id="GO:0051539">
    <property type="term" value="F:4 iron, 4 sulfur cluster binding"/>
    <property type="evidence" value="ECO:0007669"/>
    <property type="project" value="UniProtKB-KW"/>
</dbReference>
<comment type="similarity">
    <text evidence="3">Belongs to the TYW1 family.</text>
</comment>
<keyword evidence="8" id="KW-0479">Metal-binding</keyword>
<evidence type="ECO:0000256" key="2">
    <source>
        <dbReference type="ARBA" id="ARBA00004797"/>
    </source>
</evidence>
<feature type="compositionally biased region" description="Acidic residues" evidence="13">
    <location>
        <begin position="334"/>
        <end position="350"/>
    </location>
</feature>
<dbReference type="STRING" id="1658174.A0A1J9RHD9"/>
<gene>
    <name evidence="16" type="ORF">ACJ73_01204</name>
</gene>
<protein>
    <recommendedName>
        <fullName evidence="4">tRNA 4-demethylwyosine synthase (AdoMet-dependent)</fullName>
        <ecNumber evidence="4">4.1.3.44</ecNumber>
    </recommendedName>
</protein>
<feature type="domain" description="Radical SAM core" evidence="15">
    <location>
        <begin position="449"/>
        <end position="697"/>
    </location>
</feature>
<dbReference type="AlphaFoldDB" id="A0A1J9RHD9"/>
<evidence type="ECO:0000256" key="6">
    <source>
        <dbReference type="ARBA" id="ARBA00022691"/>
    </source>
</evidence>
<evidence type="ECO:0000256" key="10">
    <source>
        <dbReference type="ARBA" id="ARBA00023014"/>
    </source>
</evidence>
<sequence>MAGEELGTVVRGLLALWHRYRAPILLLATVVFTGVWLTPRDSQPNTPNPDSFPASQHKNQNQNAKSELELVSSNDQAVADLPNRDRSRSFSVDNRPKQVKQPTNGPKRVRGIKPGKNGAKHQIVGGGLHQDIVIQPLVFYASLTGTTEAYAKSFCDRLQKAAHPLLGNNSKTNLLTPELHDLSYIELDDYFITAPKPPDSAPNTRFFYCILLPTYNIDSMINTFLGHLDDTHNDFRIDTSALSGLAGYSVFGFGDREGWPTEEEGFCSQAKAVDRWMAKLTGKRRAYPLGMVDVKGDNIQKVLNEWCDGLVDVIFDLMTSGGLGEGVPGSGDPVESDEEDIDDDGEESDDNGGNLRNGGKKQQIMDLEDINKKAFSNLQPLPVDFTTQSLAQASNPPSQLEMVPTSSPTYAALTKQGYTIVGSHSGVKICRWTKSALRGRGSCYKNSFYGIKSHLCMETTPSLSCSNKCVFCWRHGTNPVGTTWRWKVDPPDLIFDGVKAGHYKKIKMLRGVPGVRAERFAEAMRIRHCALSLVGEPIFYPHINKFLALLHSERISSFLVCNAQHPDELAALDRVTQLYVSIDASNRDTLRKIDRPLHRDFWERFQRCLDILREKRYLQRTVYRLTLVKGFNVDEEAVGYADLVEKGLPCFVEVKGVTFCGTSTSASAGLTMQNVPFYEEVVTFVVALNAELTRRGLGYGIAAEHKHSCCVLLASNRFYVSDRWHTRIDYDKFFTLLDKEKNEGIPFRPEDYMRETEEWALWGNGGFDPKDTRVYTRGRNKAKLNAALKEAQDIRVSAEG</sequence>
<evidence type="ECO:0000313" key="16">
    <source>
        <dbReference type="EMBL" id="OJD27404.1"/>
    </source>
</evidence>
<dbReference type="Gene3D" id="3.20.20.70">
    <property type="entry name" value="Aldolase class I"/>
    <property type="match status" value="1"/>
</dbReference>
<dbReference type="InterPro" id="IPR029039">
    <property type="entry name" value="Flavoprotein-like_sf"/>
</dbReference>
<keyword evidence="7" id="KW-0819">tRNA processing</keyword>
<evidence type="ECO:0000256" key="4">
    <source>
        <dbReference type="ARBA" id="ARBA00012821"/>
    </source>
</evidence>
<keyword evidence="9" id="KW-0408">Iron</keyword>
<dbReference type="InterPro" id="IPR013785">
    <property type="entry name" value="Aldolase_TIM"/>
</dbReference>
<feature type="region of interest" description="Disordered" evidence="13">
    <location>
        <begin position="42"/>
        <end position="117"/>
    </location>
</feature>
<comment type="pathway">
    <text evidence="2">tRNA modification; wybutosine-tRNA(Phe) biosynthesis.</text>
</comment>
<feature type="domain" description="Flavodoxin-like" evidence="14">
    <location>
        <begin position="136"/>
        <end position="311"/>
    </location>
</feature>
<dbReference type="InterPro" id="IPR058240">
    <property type="entry name" value="rSAM_sf"/>
</dbReference>
<evidence type="ECO:0000256" key="9">
    <source>
        <dbReference type="ARBA" id="ARBA00023004"/>
    </source>
</evidence>
<dbReference type="SFLD" id="SFLDS00029">
    <property type="entry name" value="Radical_SAM"/>
    <property type="match status" value="1"/>
</dbReference>
<dbReference type="VEuPathDB" id="FungiDB:ACJ73_01204"/>
<evidence type="ECO:0000256" key="13">
    <source>
        <dbReference type="SAM" id="MobiDB-lite"/>
    </source>
</evidence>
<comment type="cofactor">
    <cofactor evidence="1">
        <name>[4Fe-4S] cluster</name>
        <dbReference type="ChEBI" id="CHEBI:49883"/>
    </cofactor>
</comment>
<dbReference type="GO" id="GO:0010181">
    <property type="term" value="F:FMN binding"/>
    <property type="evidence" value="ECO:0007669"/>
    <property type="project" value="InterPro"/>
</dbReference>
<evidence type="ECO:0000256" key="12">
    <source>
        <dbReference type="ARBA" id="ARBA00049466"/>
    </source>
</evidence>
<dbReference type="CDD" id="cd01335">
    <property type="entry name" value="Radical_SAM"/>
    <property type="match status" value="1"/>
</dbReference>
<reference evidence="16 17" key="1">
    <citation type="submission" date="2015-08" db="EMBL/GenBank/DDBJ databases">
        <title>Emmonsia species relationships and genome sequence.</title>
        <authorList>
            <person name="Cuomo C.A."/>
            <person name="Schwartz I.S."/>
            <person name="Kenyon C."/>
            <person name="De Hoog G.S."/>
            <person name="Govender N.P."/>
            <person name="Botha A."/>
            <person name="Moreno L."/>
            <person name="De Vries M."/>
            <person name="Munoz J.F."/>
            <person name="Stielow J.B."/>
        </authorList>
    </citation>
    <scope>NUCLEOTIDE SEQUENCE [LARGE SCALE GENOMIC DNA]</scope>
    <source>
        <strain evidence="16 17">EI222</strain>
    </source>
</reference>
<proteinExistence type="inferred from homology"/>
<dbReference type="Proteomes" id="UP000242791">
    <property type="component" value="Unassembled WGS sequence"/>
</dbReference>
<evidence type="ECO:0000256" key="8">
    <source>
        <dbReference type="ARBA" id="ARBA00022723"/>
    </source>
</evidence>
<dbReference type="PROSITE" id="PS51918">
    <property type="entry name" value="RADICAL_SAM"/>
    <property type="match status" value="1"/>
</dbReference>
<dbReference type="Pfam" id="PF08608">
    <property type="entry name" value="Wyosine_form"/>
    <property type="match status" value="1"/>
</dbReference>
<evidence type="ECO:0000256" key="3">
    <source>
        <dbReference type="ARBA" id="ARBA00010115"/>
    </source>
</evidence>
<feature type="compositionally biased region" description="Polar residues" evidence="13">
    <location>
        <begin position="42"/>
        <end position="76"/>
    </location>
</feature>
<dbReference type="SUPFAM" id="SSF52218">
    <property type="entry name" value="Flavoproteins"/>
    <property type="match status" value="1"/>
</dbReference>
<dbReference type="InterPro" id="IPR008254">
    <property type="entry name" value="Flavodoxin/NO_synth"/>
</dbReference>
<dbReference type="Pfam" id="PF04055">
    <property type="entry name" value="Radical_SAM"/>
    <property type="match status" value="1"/>
</dbReference>
<dbReference type="InterPro" id="IPR013917">
    <property type="entry name" value="tRNA_wybutosine-synth"/>
</dbReference>
<organism evidence="16 17">
    <name type="scientific">Blastomyces percursus</name>
    <dbReference type="NCBI Taxonomy" id="1658174"/>
    <lineage>
        <taxon>Eukaryota</taxon>
        <taxon>Fungi</taxon>
        <taxon>Dikarya</taxon>
        <taxon>Ascomycota</taxon>
        <taxon>Pezizomycotina</taxon>
        <taxon>Eurotiomycetes</taxon>
        <taxon>Eurotiomycetidae</taxon>
        <taxon>Onygenales</taxon>
        <taxon>Ajellomycetaceae</taxon>
        <taxon>Blastomyces</taxon>
    </lineage>
</organism>
<comment type="caution">
    <text evidence="16">The sequence shown here is derived from an EMBL/GenBank/DDBJ whole genome shotgun (WGS) entry which is preliminary data.</text>
</comment>
<dbReference type="SFLD" id="SFLDF00284">
    <property type="entry name" value="tRNA_wybutosine-synthesizing"/>
    <property type="match status" value="1"/>
</dbReference>
<keyword evidence="10" id="KW-0411">Iron-sulfur</keyword>
<keyword evidence="11" id="KW-0456">Lyase</keyword>
<evidence type="ECO:0000256" key="7">
    <source>
        <dbReference type="ARBA" id="ARBA00022694"/>
    </source>
</evidence>